<name>A0ABP7ETN3_9ACTN</name>
<gene>
    <name evidence="2" type="ORF">GCM10023082_21970</name>
</gene>
<protein>
    <submittedName>
        <fullName evidence="2">Uncharacterized protein</fullName>
    </submittedName>
</protein>
<organism evidence="2 3">
    <name type="scientific">Streptomyces tremellae</name>
    <dbReference type="NCBI Taxonomy" id="1124239"/>
    <lineage>
        <taxon>Bacteria</taxon>
        <taxon>Bacillati</taxon>
        <taxon>Actinomycetota</taxon>
        <taxon>Actinomycetes</taxon>
        <taxon>Kitasatosporales</taxon>
        <taxon>Streptomycetaceae</taxon>
        <taxon>Streptomyces</taxon>
    </lineage>
</organism>
<comment type="caution">
    <text evidence="2">The sequence shown here is derived from an EMBL/GenBank/DDBJ whole genome shotgun (WGS) entry which is preliminary data.</text>
</comment>
<dbReference type="Proteomes" id="UP001499884">
    <property type="component" value="Unassembled WGS sequence"/>
</dbReference>
<evidence type="ECO:0000256" key="1">
    <source>
        <dbReference type="SAM" id="MobiDB-lite"/>
    </source>
</evidence>
<feature type="compositionally biased region" description="Low complexity" evidence="1">
    <location>
        <begin position="1"/>
        <end position="20"/>
    </location>
</feature>
<proteinExistence type="predicted"/>
<reference evidence="3" key="1">
    <citation type="journal article" date="2019" name="Int. J. Syst. Evol. Microbiol.">
        <title>The Global Catalogue of Microorganisms (GCM) 10K type strain sequencing project: providing services to taxonomists for standard genome sequencing and annotation.</title>
        <authorList>
            <consortium name="The Broad Institute Genomics Platform"/>
            <consortium name="The Broad Institute Genome Sequencing Center for Infectious Disease"/>
            <person name="Wu L."/>
            <person name="Ma J."/>
        </authorList>
    </citation>
    <scope>NUCLEOTIDE SEQUENCE [LARGE SCALE GENOMIC DNA]</scope>
    <source>
        <strain evidence="3">JCM 30846</strain>
    </source>
</reference>
<keyword evidence="3" id="KW-1185">Reference proteome</keyword>
<accession>A0ABP7ETN3</accession>
<evidence type="ECO:0000313" key="3">
    <source>
        <dbReference type="Proteomes" id="UP001499884"/>
    </source>
</evidence>
<evidence type="ECO:0000313" key="2">
    <source>
        <dbReference type="EMBL" id="GAA3723493.1"/>
    </source>
</evidence>
<sequence length="68" mass="6532">MAGAEVRASTAGAAEASASGPYIQDVTSVTESSCVDADGAIGVRGSSSRGDMVSSIVLGNMAADTGAH</sequence>
<dbReference type="EMBL" id="BAABEP010000011">
    <property type="protein sequence ID" value="GAA3723493.1"/>
    <property type="molecule type" value="Genomic_DNA"/>
</dbReference>
<feature type="region of interest" description="Disordered" evidence="1">
    <location>
        <begin position="1"/>
        <end position="22"/>
    </location>
</feature>